<evidence type="ECO:0000256" key="13">
    <source>
        <dbReference type="SAM" id="Phobius"/>
    </source>
</evidence>
<dbReference type="PANTHER" id="PTHR11690">
    <property type="entry name" value="AMILORIDE-SENSITIVE SODIUM CHANNEL-RELATED"/>
    <property type="match status" value="1"/>
</dbReference>
<keyword evidence="5 12" id="KW-0812">Transmembrane</keyword>
<proteinExistence type="inferred from homology"/>
<comment type="caution">
    <text evidence="14">The sequence shown here is derived from an EMBL/GenBank/DDBJ whole genome shotgun (WGS) entry which is preliminary data.</text>
</comment>
<reference evidence="14 15" key="1">
    <citation type="journal article" date="2021" name="BMC Biol.">
        <title>Horizontally acquired antibacterial genes associated with adaptive radiation of ladybird beetles.</title>
        <authorList>
            <person name="Li H.S."/>
            <person name="Tang X.F."/>
            <person name="Huang Y.H."/>
            <person name="Xu Z.Y."/>
            <person name="Chen M.L."/>
            <person name="Du X.Y."/>
            <person name="Qiu B.Y."/>
            <person name="Chen P.T."/>
            <person name="Zhang W."/>
            <person name="Slipinski A."/>
            <person name="Escalona H.E."/>
            <person name="Waterhouse R.M."/>
            <person name="Zwick A."/>
            <person name="Pang H."/>
        </authorList>
    </citation>
    <scope>NUCLEOTIDE SEQUENCE [LARGE SCALE GENOMIC DNA]</scope>
    <source>
        <strain evidence="14">SYSU2018</strain>
    </source>
</reference>
<accession>A0ABD2N5C8</accession>
<dbReference type="Proteomes" id="UP001516400">
    <property type="component" value="Unassembled WGS sequence"/>
</dbReference>
<evidence type="ECO:0000256" key="9">
    <source>
        <dbReference type="ARBA" id="ARBA00023136"/>
    </source>
</evidence>
<dbReference type="GO" id="GO:0016020">
    <property type="term" value="C:membrane"/>
    <property type="evidence" value="ECO:0007669"/>
    <property type="project" value="UniProtKB-SubCell"/>
</dbReference>
<keyword evidence="6 13" id="KW-1133">Transmembrane helix</keyword>
<evidence type="ECO:0000256" key="4">
    <source>
        <dbReference type="ARBA" id="ARBA00022461"/>
    </source>
</evidence>
<keyword evidence="11 12" id="KW-0407">Ion channel</keyword>
<keyword evidence="9 13" id="KW-0472">Membrane</keyword>
<evidence type="ECO:0000256" key="2">
    <source>
        <dbReference type="ARBA" id="ARBA00007193"/>
    </source>
</evidence>
<dbReference type="InterPro" id="IPR001873">
    <property type="entry name" value="ENaC"/>
</dbReference>
<keyword evidence="3 12" id="KW-0813">Transport</keyword>
<evidence type="ECO:0000256" key="1">
    <source>
        <dbReference type="ARBA" id="ARBA00004141"/>
    </source>
</evidence>
<keyword evidence="15" id="KW-1185">Reference proteome</keyword>
<keyword evidence="7" id="KW-0915">Sodium</keyword>
<dbReference type="PRINTS" id="PR01078">
    <property type="entry name" value="AMINACHANNEL"/>
</dbReference>
<evidence type="ECO:0000256" key="12">
    <source>
        <dbReference type="RuleBase" id="RU000679"/>
    </source>
</evidence>
<feature type="transmembrane region" description="Helical" evidence="13">
    <location>
        <begin position="66"/>
        <end position="83"/>
    </location>
</feature>
<dbReference type="AlphaFoldDB" id="A0ABD2N5C8"/>
<dbReference type="Gene3D" id="1.10.287.820">
    <property type="entry name" value="Acid-sensing ion channel domain"/>
    <property type="match status" value="1"/>
</dbReference>
<dbReference type="EMBL" id="JABFTP020000062">
    <property type="protein sequence ID" value="KAL3273928.1"/>
    <property type="molecule type" value="Genomic_DNA"/>
</dbReference>
<gene>
    <name evidence="14" type="ORF">HHI36_015353</name>
</gene>
<evidence type="ECO:0000256" key="3">
    <source>
        <dbReference type="ARBA" id="ARBA00022448"/>
    </source>
</evidence>
<evidence type="ECO:0000256" key="11">
    <source>
        <dbReference type="ARBA" id="ARBA00023303"/>
    </source>
</evidence>
<protein>
    <submittedName>
        <fullName evidence="14">Uncharacterized protein</fullName>
    </submittedName>
</protein>
<dbReference type="GO" id="GO:0005272">
    <property type="term" value="F:sodium channel activity"/>
    <property type="evidence" value="ECO:0007669"/>
    <property type="project" value="UniProtKB-KW"/>
</dbReference>
<keyword evidence="4 12" id="KW-0894">Sodium channel</keyword>
<evidence type="ECO:0000256" key="7">
    <source>
        <dbReference type="ARBA" id="ARBA00023053"/>
    </source>
</evidence>
<organism evidence="14 15">
    <name type="scientific">Cryptolaemus montrouzieri</name>
    <dbReference type="NCBI Taxonomy" id="559131"/>
    <lineage>
        <taxon>Eukaryota</taxon>
        <taxon>Metazoa</taxon>
        <taxon>Ecdysozoa</taxon>
        <taxon>Arthropoda</taxon>
        <taxon>Hexapoda</taxon>
        <taxon>Insecta</taxon>
        <taxon>Pterygota</taxon>
        <taxon>Neoptera</taxon>
        <taxon>Endopterygota</taxon>
        <taxon>Coleoptera</taxon>
        <taxon>Polyphaga</taxon>
        <taxon>Cucujiformia</taxon>
        <taxon>Coccinelloidea</taxon>
        <taxon>Coccinellidae</taxon>
        <taxon>Scymninae</taxon>
        <taxon>Scymnini</taxon>
        <taxon>Cryptolaemus</taxon>
    </lineage>
</organism>
<keyword evidence="10 12" id="KW-0739">Sodium transport</keyword>
<evidence type="ECO:0000256" key="10">
    <source>
        <dbReference type="ARBA" id="ARBA00023201"/>
    </source>
</evidence>
<name>A0ABD2N5C8_9CUCU</name>
<comment type="subcellular location">
    <subcellularLocation>
        <location evidence="1">Membrane</location>
        <topology evidence="1">Multi-pass membrane protein</topology>
    </subcellularLocation>
</comment>
<evidence type="ECO:0000256" key="6">
    <source>
        <dbReference type="ARBA" id="ARBA00022989"/>
    </source>
</evidence>
<dbReference type="PANTHER" id="PTHR11690:SF288">
    <property type="entry name" value="AMILORIDE-SENSITIVE NA+ CHANNEL-RELATED"/>
    <property type="match status" value="1"/>
</dbReference>
<dbReference type="Gene3D" id="1.10.287.770">
    <property type="entry name" value="YojJ-like"/>
    <property type="match status" value="1"/>
</dbReference>
<dbReference type="Pfam" id="PF00858">
    <property type="entry name" value="ASC"/>
    <property type="match status" value="1"/>
</dbReference>
<feature type="transmembrane region" description="Helical" evidence="13">
    <location>
        <begin position="519"/>
        <end position="541"/>
    </location>
</feature>
<sequence length="567" mass="66045">MMPHNSNPKYNEENNRISEDDQKKRGVYRLKEYGMYLTRYLREFCEMSSIQGLSYIVKDISLFERLWWLLVLMLSLSGSIYMIREIFDKLKTSPVLVSLATNEMSISEIPFPAVTICPETKISRRCLNYSEILKKRRAGNILKTDMKQSLKFDYMSLLCKSANHKVTLSSDGSDSYQENSEWVLDDYSGFLSDCSAIDLKKSECQWMNKKVRCEKVMAPIITDEGLCYSFNIYDVRDIYTDYNAMKYFKEGKRQVDWTPYDGYRKHIDVEELYPRRAFLNGVQNSFTAVFYSDKSDVNYACREFSTQGIRVSLHTAIDIPRLSQVFFSVGLDKLSTVMVTPSLTRTSKKVKHYNPMKRNCYLKNERKLKFFRYYSQSSCHLECWTNYTESFCGCVNFYMPRDNQTRVCNLKTHSCLQDAELNFTQDIWEERVKLANSKHRRGKTTVCNCLPLCSALNYFAEFSTSDWDFKNPDNAYFDGNRDNFSDLHASAVTIFFKQSHFLPYEREELFGFTDMVSNIGGALGLIIGFSLVSLGEIIYFLSIRLIENYRKHGSCWGPILNSSNPVE</sequence>
<evidence type="ECO:0000256" key="8">
    <source>
        <dbReference type="ARBA" id="ARBA00023065"/>
    </source>
</evidence>
<keyword evidence="8 12" id="KW-0406">Ion transport</keyword>
<comment type="similarity">
    <text evidence="2 12">Belongs to the amiloride-sensitive sodium channel (TC 1.A.6) family.</text>
</comment>
<evidence type="ECO:0000313" key="15">
    <source>
        <dbReference type="Proteomes" id="UP001516400"/>
    </source>
</evidence>
<evidence type="ECO:0000256" key="5">
    <source>
        <dbReference type="ARBA" id="ARBA00022692"/>
    </source>
</evidence>
<evidence type="ECO:0000313" key="14">
    <source>
        <dbReference type="EMBL" id="KAL3273928.1"/>
    </source>
</evidence>